<dbReference type="InterPro" id="IPR046214">
    <property type="entry name" value="DUF6247"/>
</dbReference>
<accession>A0A4D4LG32</accession>
<evidence type="ECO:0000259" key="2">
    <source>
        <dbReference type="Pfam" id="PF13223"/>
    </source>
</evidence>
<name>A0A4D4LG32_STRVO</name>
<dbReference type="Pfam" id="PF19760">
    <property type="entry name" value="DUF6247"/>
    <property type="match status" value="1"/>
</dbReference>
<proteinExistence type="predicted"/>
<organism evidence="3 4">
    <name type="scientific">Streptomyces violaceusniger</name>
    <dbReference type="NCBI Taxonomy" id="68280"/>
    <lineage>
        <taxon>Bacteria</taxon>
        <taxon>Bacillati</taxon>
        <taxon>Actinomycetota</taxon>
        <taxon>Actinomycetes</taxon>
        <taxon>Kitasatosporales</taxon>
        <taxon>Streptomycetaceae</taxon>
        <taxon>Streptomyces</taxon>
        <taxon>Streptomyces violaceusniger group</taxon>
    </lineage>
</organism>
<protein>
    <recommendedName>
        <fullName evidence="2">DUF4031 domain-containing protein</fullName>
    </recommendedName>
</protein>
<feature type="region of interest" description="Disordered" evidence="1">
    <location>
        <begin position="218"/>
        <end position="272"/>
    </location>
</feature>
<sequence length="348" mass="39196">MTVYVDEIQDYTRIAKARRLRHTHWCHLVADTRDELHDFAKRLGLRRTWFQDHGIRWHYDITPPKRARALQLGAVEIDRHGLADIMAKRREAARRRAVVLTRPGHPDVRFGPYDDYDQAATIAGGLLAQLHDVVHVPGTTIIVVPYVDALPHREPYVTTDPTQLAYRMDAAEADASQETGFPNLYARLRAQLGYEPARDIWLQAAAAYDWLHHDQLPSRTEHRPSARPRPAPPAPGVPWSQKPRRRRPAMTAQPLDSPAPPPSPAAGAQLRARIAASPRADRWLPAWDLEWTQALETARQTLSLAAAYETIATWTRRLDTAPAVDAFLEGGCDTSDGIPLEDVLGPRR</sequence>
<dbReference type="OrthoDB" id="9808993at2"/>
<gene>
    <name evidence="3" type="ORF">SVIO_112240</name>
</gene>
<feature type="domain" description="DUF4031" evidence="2">
    <location>
        <begin position="20"/>
        <end position="88"/>
    </location>
</feature>
<dbReference type="InterPro" id="IPR025109">
    <property type="entry name" value="DUF4031"/>
</dbReference>
<dbReference type="EMBL" id="BJHW01000003">
    <property type="protein sequence ID" value="GDY60601.1"/>
    <property type="molecule type" value="Genomic_DNA"/>
</dbReference>
<feature type="compositionally biased region" description="Pro residues" evidence="1">
    <location>
        <begin position="227"/>
        <end position="236"/>
    </location>
</feature>
<comment type="caution">
    <text evidence="3">The sequence shown here is derived from an EMBL/GenBank/DDBJ whole genome shotgun (WGS) entry which is preliminary data.</text>
</comment>
<reference evidence="3 4" key="1">
    <citation type="journal article" date="2020" name="Int. J. Syst. Evol. Microbiol.">
        <title>Reclassification of Streptomyces castelarensis and Streptomyces sporoclivatus as later heterotypic synonyms of Streptomyces antimycoticus.</title>
        <authorList>
            <person name="Komaki H."/>
            <person name="Tamura T."/>
        </authorList>
    </citation>
    <scope>NUCLEOTIDE SEQUENCE [LARGE SCALE GENOMIC DNA]</scope>
    <source>
        <strain evidence="3 4">NBRC 13459</strain>
    </source>
</reference>
<evidence type="ECO:0000256" key="1">
    <source>
        <dbReference type="SAM" id="MobiDB-lite"/>
    </source>
</evidence>
<evidence type="ECO:0000313" key="3">
    <source>
        <dbReference type="EMBL" id="GDY60601.1"/>
    </source>
</evidence>
<dbReference type="Pfam" id="PF13223">
    <property type="entry name" value="DUF4031"/>
    <property type="match status" value="1"/>
</dbReference>
<dbReference type="Proteomes" id="UP000301309">
    <property type="component" value="Unassembled WGS sequence"/>
</dbReference>
<dbReference type="AlphaFoldDB" id="A0A4D4LG32"/>
<evidence type="ECO:0000313" key="4">
    <source>
        <dbReference type="Proteomes" id="UP000301309"/>
    </source>
</evidence>
<keyword evidence="4" id="KW-1185">Reference proteome</keyword>